<dbReference type="AlphaFoldDB" id="A0AAW1J144"/>
<feature type="binding site" evidence="10 12">
    <location>
        <begin position="227"/>
        <end position="231"/>
    </location>
    <ligand>
        <name>GMP</name>
        <dbReference type="ChEBI" id="CHEBI:58115"/>
    </ligand>
</feature>
<comment type="subunit">
    <text evidence="10">Catalytic component of the tRNA-splicing ligase complex.</text>
</comment>
<dbReference type="Proteomes" id="UP001458880">
    <property type="component" value="Unassembled WGS sequence"/>
</dbReference>
<dbReference type="InterPro" id="IPR036025">
    <property type="entry name" value="RtcB-like_sf"/>
</dbReference>
<evidence type="ECO:0000256" key="12">
    <source>
        <dbReference type="PIRSR" id="PIRSR601233-2"/>
    </source>
</evidence>
<dbReference type="PROSITE" id="PS01288">
    <property type="entry name" value="UPF0027"/>
    <property type="match status" value="1"/>
</dbReference>
<evidence type="ECO:0000256" key="3">
    <source>
        <dbReference type="ARBA" id="ARBA00022694"/>
    </source>
</evidence>
<dbReference type="PANTHER" id="PTHR11118:SF1">
    <property type="entry name" value="RNA-SPLICING LIGASE RTCB HOMOLOG"/>
    <property type="match status" value="1"/>
</dbReference>
<feature type="binding site" evidence="10 12">
    <location>
        <position position="530"/>
    </location>
    <ligand>
        <name>GMP</name>
        <dbReference type="ChEBI" id="CHEBI:58115"/>
    </ligand>
</feature>
<evidence type="ECO:0000256" key="6">
    <source>
        <dbReference type="ARBA" id="ARBA00023134"/>
    </source>
</evidence>
<accession>A0AAW1J144</accession>
<feature type="binding site" evidence="10">
    <location>
        <position position="123"/>
    </location>
    <ligand>
        <name>Mn(2+)</name>
        <dbReference type="ChEBI" id="CHEBI:29035"/>
        <label>2</label>
    </ligand>
</feature>
<feature type="binding site" evidence="10 12">
    <location>
        <position position="435"/>
    </location>
    <ligand>
        <name>GMP</name>
        <dbReference type="ChEBI" id="CHEBI:58115"/>
    </ligand>
</feature>
<dbReference type="GO" id="GO:0003972">
    <property type="term" value="F:RNA ligase (ATP) activity"/>
    <property type="evidence" value="ECO:0007669"/>
    <property type="project" value="TreeGrafter"/>
</dbReference>
<keyword evidence="4 10" id="KW-0479">Metal-binding</keyword>
<dbReference type="GO" id="GO:0005525">
    <property type="term" value="F:GTP binding"/>
    <property type="evidence" value="ECO:0007669"/>
    <property type="project" value="UniProtKB-KW"/>
</dbReference>
<dbReference type="FunFam" id="3.90.1860.10:FF:000001">
    <property type="entry name" value="tRNA-splicing ligase RtcB homolog"/>
    <property type="match status" value="1"/>
</dbReference>
<comment type="caution">
    <text evidence="14">The sequence shown here is derived from an EMBL/GenBank/DDBJ whole genome shotgun (WGS) entry which is preliminary data.</text>
</comment>
<evidence type="ECO:0000256" key="2">
    <source>
        <dbReference type="ARBA" id="ARBA00022598"/>
    </source>
</evidence>
<dbReference type="GO" id="GO:0006388">
    <property type="term" value="P:tRNA splicing, via endonucleolytic cleavage and ligation"/>
    <property type="evidence" value="ECO:0007669"/>
    <property type="project" value="UniProtKB-UniRule"/>
</dbReference>
<feature type="binding site" evidence="10 13">
    <location>
        <position position="260"/>
    </location>
    <ligand>
        <name>Mn(2+)</name>
        <dbReference type="ChEBI" id="CHEBI:29035"/>
        <label>2</label>
    </ligand>
</feature>
<dbReference type="HAMAP" id="MF_03144">
    <property type="entry name" value="RtcB_euk"/>
    <property type="match status" value="1"/>
</dbReference>
<feature type="binding site" evidence="10 12">
    <location>
        <begin position="454"/>
        <end position="457"/>
    </location>
    <ligand>
        <name>GMP</name>
        <dbReference type="ChEBI" id="CHEBI:58115"/>
    </ligand>
</feature>
<keyword evidence="3 10" id="KW-0819">tRNA processing</keyword>
<dbReference type="GO" id="GO:0046872">
    <property type="term" value="F:metal ion binding"/>
    <property type="evidence" value="ECO:0007669"/>
    <property type="project" value="UniProtKB-KW"/>
</dbReference>
<dbReference type="GO" id="GO:0072669">
    <property type="term" value="C:tRNA-splicing ligase complex"/>
    <property type="evidence" value="ECO:0007669"/>
    <property type="project" value="UniProtKB-UniRule"/>
</dbReference>
<evidence type="ECO:0000256" key="1">
    <source>
        <dbReference type="ARBA" id="ARBA00008071"/>
    </source>
</evidence>
<dbReference type="GO" id="GO:0170057">
    <property type="term" value="F:RNA ligase (GTP) activity"/>
    <property type="evidence" value="ECO:0007669"/>
    <property type="project" value="UniProtKB-EC"/>
</dbReference>
<dbReference type="GO" id="GO:0005634">
    <property type="term" value="C:nucleus"/>
    <property type="evidence" value="ECO:0007669"/>
    <property type="project" value="TreeGrafter"/>
</dbReference>
<evidence type="ECO:0000256" key="11">
    <source>
        <dbReference type="PIRSR" id="PIRSR601233-1"/>
    </source>
</evidence>
<dbReference type="EC" id="6.5.1.8" evidence="10"/>
<feature type="active site" description="GMP-histidine intermediate" evidence="10 11">
    <location>
        <position position="454"/>
    </location>
</feature>
<feature type="binding site" evidence="10 13">
    <location>
        <position position="228"/>
    </location>
    <ligand>
        <name>Mn(2+)</name>
        <dbReference type="ChEBI" id="CHEBI:29035"/>
        <label>1</label>
    </ligand>
</feature>
<reference evidence="14 15" key="1">
    <citation type="journal article" date="2024" name="BMC Genomics">
        <title>De novo assembly and annotation of Popillia japonica's genome with initial clues to its potential as an invasive pest.</title>
        <authorList>
            <person name="Cucini C."/>
            <person name="Boschi S."/>
            <person name="Funari R."/>
            <person name="Cardaioli E."/>
            <person name="Iannotti N."/>
            <person name="Marturano G."/>
            <person name="Paoli F."/>
            <person name="Bruttini M."/>
            <person name="Carapelli A."/>
            <person name="Frati F."/>
            <person name="Nardi F."/>
        </authorList>
    </citation>
    <scope>NUCLEOTIDE SEQUENCE [LARGE SCALE GENOMIC DNA]</scope>
    <source>
        <strain evidence="14">DMR45628</strain>
    </source>
</reference>
<evidence type="ECO:0000313" key="15">
    <source>
        <dbReference type="Proteomes" id="UP001458880"/>
    </source>
</evidence>
<keyword evidence="2 10" id="KW-0436">Ligase</keyword>
<dbReference type="SUPFAM" id="SSF103365">
    <property type="entry name" value="Hypothetical protein PH1602"/>
    <property type="match status" value="2"/>
</dbReference>
<comment type="catalytic activity">
    <reaction evidence="9 10">
        <text>a 3'-end 2',3'-cyclophospho-ribonucleotide-RNA + a 5'-end dephospho-ribonucleoside-RNA + GTP + H2O = a ribonucleotidyl-ribonucleotide-RNA + GMP + diphosphate + H(+)</text>
        <dbReference type="Rhea" id="RHEA:68080"/>
        <dbReference type="Rhea" id="RHEA-COMP:10464"/>
        <dbReference type="Rhea" id="RHEA-COMP:13936"/>
        <dbReference type="Rhea" id="RHEA-COMP:17355"/>
        <dbReference type="ChEBI" id="CHEBI:15377"/>
        <dbReference type="ChEBI" id="CHEBI:15378"/>
        <dbReference type="ChEBI" id="CHEBI:33019"/>
        <dbReference type="ChEBI" id="CHEBI:37565"/>
        <dbReference type="ChEBI" id="CHEBI:58115"/>
        <dbReference type="ChEBI" id="CHEBI:83064"/>
        <dbReference type="ChEBI" id="CHEBI:138284"/>
        <dbReference type="ChEBI" id="CHEBI:173118"/>
        <dbReference type="EC" id="6.5.1.8"/>
    </reaction>
</comment>
<dbReference type="InterPro" id="IPR027513">
    <property type="entry name" value="RtcB_euk"/>
</dbReference>
<evidence type="ECO:0000256" key="8">
    <source>
        <dbReference type="ARBA" id="ARBA00047746"/>
    </source>
</evidence>
<comment type="similarity">
    <text evidence="1 10">Belongs to the RtcB family.</text>
</comment>
<feature type="binding site" evidence="10 13">
    <location>
        <position position="379"/>
    </location>
    <ligand>
        <name>Mn(2+)</name>
        <dbReference type="ChEBI" id="CHEBI:29035"/>
        <label>2</label>
    </ligand>
</feature>
<protein>
    <recommendedName>
        <fullName evidence="10">RNA-splicing ligase RtcB homolog</fullName>
        <ecNumber evidence="10">6.5.1.8</ecNumber>
    </recommendedName>
    <alternativeName>
        <fullName evidence="10">3'-phosphate/5'-hydroxy nucleic acid ligase</fullName>
    </alternativeName>
</protein>
<proteinExistence type="inferred from homology"/>
<feature type="binding site" evidence="10 13">
    <location>
        <position position="120"/>
    </location>
    <ligand>
        <name>Mn(2+)</name>
        <dbReference type="ChEBI" id="CHEBI:29035"/>
        <label>1</label>
    </ligand>
</feature>
<evidence type="ECO:0000256" key="4">
    <source>
        <dbReference type="ARBA" id="ARBA00022723"/>
    </source>
</evidence>
<dbReference type="Gene3D" id="3.90.1860.10">
    <property type="entry name" value="tRNA-splicing ligase RtcB"/>
    <property type="match status" value="2"/>
</dbReference>
<evidence type="ECO:0000256" key="5">
    <source>
        <dbReference type="ARBA" id="ARBA00022741"/>
    </source>
</evidence>
<organism evidence="14 15">
    <name type="scientific">Popillia japonica</name>
    <name type="common">Japanese beetle</name>
    <dbReference type="NCBI Taxonomy" id="7064"/>
    <lineage>
        <taxon>Eukaryota</taxon>
        <taxon>Metazoa</taxon>
        <taxon>Ecdysozoa</taxon>
        <taxon>Arthropoda</taxon>
        <taxon>Hexapoda</taxon>
        <taxon>Insecta</taxon>
        <taxon>Pterygota</taxon>
        <taxon>Neoptera</taxon>
        <taxon>Endopterygota</taxon>
        <taxon>Coleoptera</taxon>
        <taxon>Polyphaga</taxon>
        <taxon>Scarabaeiformia</taxon>
        <taxon>Scarabaeidae</taxon>
        <taxon>Rutelinae</taxon>
        <taxon>Popillia</taxon>
    </lineage>
</organism>
<comment type="function">
    <text evidence="10">Catalytic subunit of the tRNA-splicing ligase complex that acts by directly joining spliced tRNA halves to mature-sized tRNAs by incorporating the precursor-derived splice junction phosphate into the mature tRNA as a canonical 3',5'-phosphodiester. May act as an RNA ligase with broad substrate specificity, and may function toward other RNAs.</text>
</comment>
<dbReference type="EMBL" id="JASPKY010000451">
    <property type="protein sequence ID" value="KAK9696421.1"/>
    <property type="molecule type" value="Genomic_DNA"/>
</dbReference>
<feature type="binding site" evidence="10 12">
    <location>
        <begin position="379"/>
        <end position="380"/>
    </location>
    <ligand>
        <name>GMP</name>
        <dbReference type="ChEBI" id="CHEBI:58115"/>
    </ligand>
</feature>
<sequence length="531" mass="58713">MVVRKYDEELKYLEKMSPNCWKIKKGFQPNMNVEGCFYVNATLEKLMLDELRNACRPGMVGGFLPGVKQIANVAALPGIVGRSVGLPDVHSGYGFAIGNMAAFDLDDPNSVVSPGGVGFDINCGVRLLRTNLYENDVLPVKEQLAQSLFDHIPVGVGSKGIIPMNAKDLEEALEMGMDWSLREGYVWAEDKEHCEEYGRMLNADPAKVSMRAKKRGLPQLGTLGAGNHYAEIQVVDEIYDKSAACKMGIEERGQICVMIHSGSRGFGHQVATDALVQMEKAMKRDNIETNDRQLACARMLVQMEKAMKRDNIETNDRQLACARINSQEGQDYLKSMAAAANFAWVNRSSMTFLTRQAFAKQFHMTPDDLDMHVIYDVSHNIAKIEEHIVDGKRKTLLVHRKGSTRAFPPHHPLIPVDYQLTGQPVLIGGTMGTCSYVLTGTEQGMLETFGSTCHGAGRALSRAKSRRNLDYTDVLNKLEQMGISIRVASPKLVMEEAPESYKNVTDVVNTCHAAGISKKCIKLRPIAVIKG</sequence>
<gene>
    <name evidence="14" type="ORF">QE152_g31910</name>
</gene>
<comment type="catalytic activity">
    <reaction evidence="8 10">
        <text>a 3'-end 3'-phospho-ribonucleotide-RNA + a 5'-end dephospho-ribonucleoside-RNA + GTP = a ribonucleotidyl-ribonucleotide-RNA + GMP + diphosphate</text>
        <dbReference type="Rhea" id="RHEA:68076"/>
        <dbReference type="Rhea" id="RHEA-COMP:10463"/>
        <dbReference type="Rhea" id="RHEA-COMP:13936"/>
        <dbReference type="Rhea" id="RHEA-COMP:17355"/>
        <dbReference type="ChEBI" id="CHEBI:33019"/>
        <dbReference type="ChEBI" id="CHEBI:37565"/>
        <dbReference type="ChEBI" id="CHEBI:58115"/>
        <dbReference type="ChEBI" id="CHEBI:83062"/>
        <dbReference type="ChEBI" id="CHEBI:138284"/>
        <dbReference type="ChEBI" id="CHEBI:173118"/>
        <dbReference type="EC" id="6.5.1.8"/>
    </reaction>
</comment>
<keyword evidence="6 10" id="KW-0342">GTP-binding</keyword>
<evidence type="ECO:0000313" key="14">
    <source>
        <dbReference type="EMBL" id="KAK9696421.1"/>
    </source>
</evidence>
<evidence type="ECO:0000256" key="13">
    <source>
        <dbReference type="PIRSR" id="PIRSR601233-3"/>
    </source>
</evidence>
<keyword evidence="7 10" id="KW-0464">Manganese</keyword>
<keyword evidence="5 10" id="KW-0547">Nucleotide-binding</keyword>
<evidence type="ECO:0000256" key="10">
    <source>
        <dbReference type="HAMAP-Rule" id="MF_03144"/>
    </source>
</evidence>
<feature type="binding site" evidence="10 12">
    <location>
        <begin position="428"/>
        <end position="431"/>
    </location>
    <ligand>
        <name>GMP</name>
        <dbReference type="ChEBI" id="CHEBI:58115"/>
    </ligand>
</feature>
<comment type="cofactor">
    <cofactor evidence="10 13">
        <name>Mn(2+)</name>
        <dbReference type="ChEBI" id="CHEBI:29035"/>
    </cofactor>
    <text evidence="10 13">Binds 2 manganese ions per subunit.</text>
</comment>
<dbReference type="FunFam" id="3.90.1860.10:FF:000016">
    <property type="entry name" value="tRNA-splicing ligase RtcB homolog"/>
    <property type="match status" value="1"/>
</dbReference>
<feature type="binding site" evidence="10">
    <location>
        <position position="123"/>
    </location>
    <ligand>
        <name>Mn(2+)</name>
        <dbReference type="ChEBI" id="CHEBI:29035"/>
        <label>1</label>
    </ligand>
</feature>
<evidence type="ECO:0000256" key="9">
    <source>
        <dbReference type="ARBA" id="ARBA00049514"/>
    </source>
</evidence>
<comment type="miscellaneous">
    <text evidence="10">Ligation probably proceeds through 3 nucleotidyl transfer steps, with 2',3'-cyclic phosphate termini being hydrolyzed to 3'-P termini in a step that precedes 3'-P activation with GMP. In the first nucleotidyl transfer step, RTCB reacts with GTP to form a covalent RTCB-histidine-GMP intermediate with release of PPi; in the second step, the GMP moiety is transferred to the RNA 3'-P; in the third step, the 5'-OH from the opposite RNA strand attacks the activated 3'-P to form a 3',5'-phosphodiester bond and release GMP.</text>
</comment>
<evidence type="ECO:0000256" key="7">
    <source>
        <dbReference type="ARBA" id="ARBA00023211"/>
    </source>
</evidence>
<name>A0AAW1J144_POPJA</name>
<dbReference type="PANTHER" id="PTHR11118">
    <property type="entry name" value="RNA-SPLICING LIGASE RTCB HOMOLOG"/>
    <property type="match status" value="1"/>
</dbReference>
<dbReference type="InterPro" id="IPR001233">
    <property type="entry name" value="RtcB"/>
</dbReference>
<keyword evidence="15" id="KW-1185">Reference proteome</keyword>
<dbReference type="Pfam" id="PF01139">
    <property type="entry name" value="RtcB"/>
    <property type="match status" value="1"/>
</dbReference>